<evidence type="ECO:0000259" key="2">
    <source>
        <dbReference type="Pfam" id="PF07331"/>
    </source>
</evidence>
<feature type="transmembrane region" description="Helical" evidence="1">
    <location>
        <begin position="58"/>
        <end position="76"/>
    </location>
</feature>
<gene>
    <name evidence="3" type="ORF">BJ994_002774</name>
</gene>
<keyword evidence="1" id="KW-1133">Transmembrane helix</keyword>
<feature type="domain" description="DUF1468" evidence="2">
    <location>
        <begin position="29"/>
        <end position="177"/>
    </location>
</feature>
<dbReference type="AlphaFoldDB" id="A0A846RK56"/>
<feature type="transmembrane region" description="Helical" evidence="1">
    <location>
        <begin position="152"/>
        <end position="169"/>
    </location>
</feature>
<dbReference type="Proteomes" id="UP000547458">
    <property type="component" value="Unassembled WGS sequence"/>
</dbReference>
<comment type="caution">
    <text evidence="3">The sequence shown here is derived from an EMBL/GenBank/DDBJ whole genome shotgun (WGS) entry which is preliminary data.</text>
</comment>
<dbReference type="InterPro" id="IPR009936">
    <property type="entry name" value="DUF1468"/>
</dbReference>
<evidence type="ECO:0000313" key="3">
    <source>
        <dbReference type="EMBL" id="NJC23698.1"/>
    </source>
</evidence>
<feature type="transmembrane region" description="Helical" evidence="1">
    <location>
        <begin position="111"/>
        <end position="140"/>
    </location>
</feature>
<dbReference type="EMBL" id="JAATJL010000001">
    <property type="protein sequence ID" value="NJC23698.1"/>
    <property type="molecule type" value="Genomic_DNA"/>
</dbReference>
<accession>A0A846RK56</accession>
<protein>
    <submittedName>
        <fullName evidence="3">Putative tricarboxylic transport membrane protein</fullName>
    </submittedName>
</protein>
<sequence length="189" mass="20015">MSKPATSTAEPEVQESPAGPNKILLVGVPVALMALAAAVIFTSFGLGYWTTLGPGPGFFPFWIGILLATSSAVWLVQALRGNPNVIVPAEAPVAVDPAAESTAPTAKKRPIWIVLLSLIVLASLLDVLGFQLTMFAFLLFQLKFQGGRKWPLSLIIALVGSFGVFHLFTDVLQVTLPTSSIGFLENLGL</sequence>
<keyword evidence="1" id="KW-0812">Transmembrane</keyword>
<proteinExistence type="predicted"/>
<name>A0A846RK56_9MICC</name>
<dbReference type="RefSeq" id="WP_167994971.1">
    <property type="nucleotide sequence ID" value="NZ_JAATJL010000001.1"/>
</dbReference>
<reference evidence="3 4" key="1">
    <citation type="submission" date="2020-03" db="EMBL/GenBank/DDBJ databases">
        <title>Sequencing the genomes of 1000 actinobacteria strains.</title>
        <authorList>
            <person name="Klenk H.-P."/>
        </authorList>
    </citation>
    <scope>NUCLEOTIDE SEQUENCE [LARGE SCALE GENOMIC DNA]</scope>
    <source>
        <strain evidence="3 4">DSM 16403</strain>
    </source>
</reference>
<dbReference type="Pfam" id="PF07331">
    <property type="entry name" value="TctB"/>
    <property type="match status" value="1"/>
</dbReference>
<evidence type="ECO:0000313" key="4">
    <source>
        <dbReference type="Proteomes" id="UP000547458"/>
    </source>
</evidence>
<feature type="transmembrane region" description="Helical" evidence="1">
    <location>
        <begin position="23"/>
        <end position="46"/>
    </location>
</feature>
<keyword evidence="1" id="KW-0472">Membrane</keyword>
<keyword evidence="4" id="KW-1185">Reference proteome</keyword>
<evidence type="ECO:0000256" key="1">
    <source>
        <dbReference type="SAM" id="Phobius"/>
    </source>
</evidence>
<organism evidence="3 4">
    <name type="scientific">Arthrobacter pigmenti</name>
    <dbReference type="NCBI Taxonomy" id="271432"/>
    <lineage>
        <taxon>Bacteria</taxon>
        <taxon>Bacillati</taxon>
        <taxon>Actinomycetota</taxon>
        <taxon>Actinomycetes</taxon>
        <taxon>Micrococcales</taxon>
        <taxon>Micrococcaceae</taxon>
        <taxon>Arthrobacter</taxon>
    </lineage>
</organism>